<accession>A0ABD5SRD9</accession>
<protein>
    <recommendedName>
        <fullName evidence="4">PhiH1 repressor-like protein</fullName>
    </recommendedName>
</protein>
<evidence type="ECO:0000313" key="3">
    <source>
        <dbReference type="Proteomes" id="UP001596383"/>
    </source>
</evidence>
<name>A0ABD5SRD9_9EURY</name>
<evidence type="ECO:0000313" key="2">
    <source>
        <dbReference type="EMBL" id="MFC6767144.1"/>
    </source>
</evidence>
<feature type="region of interest" description="Disordered" evidence="1">
    <location>
        <begin position="1"/>
        <end position="57"/>
    </location>
</feature>
<dbReference type="InterPro" id="IPR036388">
    <property type="entry name" value="WH-like_DNA-bd_sf"/>
</dbReference>
<evidence type="ECO:0000256" key="1">
    <source>
        <dbReference type="SAM" id="MobiDB-lite"/>
    </source>
</evidence>
<gene>
    <name evidence="2" type="ORF">ACFQE6_19825</name>
</gene>
<proteinExistence type="predicted"/>
<feature type="compositionally biased region" description="Acidic residues" evidence="1">
    <location>
        <begin position="28"/>
        <end position="54"/>
    </location>
</feature>
<evidence type="ECO:0008006" key="4">
    <source>
        <dbReference type="Google" id="ProtNLM"/>
    </source>
</evidence>
<sequence>MDDSTTDDPAESSDDAGDSETGTNDSEIGTDDSETGTEASESEAEAETDAEWMEPADKPILEFLRSEDAFEPNQIDDEGIAPAKYAAYRCRELTKYGLLTKHMPGVYEVSELGERYLEGTLDPSELESET</sequence>
<dbReference type="Gene3D" id="1.10.10.10">
    <property type="entry name" value="Winged helix-like DNA-binding domain superfamily/Winged helix DNA-binding domain"/>
    <property type="match status" value="1"/>
</dbReference>
<organism evidence="2 3">
    <name type="scientific">Natrinema soli</name>
    <dbReference type="NCBI Taxonomy" id="1930624"/>
    <lineage>
        <taxon>Archaea</taxon>
        <taxon>Methanobacteriati</taxon>
        <taxon>Methanobacteriota</taxon>
        <taxon>Stenosarchaea group</taxon>
        <taxon>Halobacteria</taxon>
        <taxon>Halobacteriales</taxon>
        <taxon>Natrialbaceae</taxon>
        <taxon>Natrinema</taxon>
    </lineage>
</organism>
<feature type="compositionally biased region" description="Acidic residues" evidence="1">
    <location>
        <begin position="1"/>
        <end position="18"/>
    </location>
</feature>
<dbReference type="Proteomes" id="UP001596383">
    <property type="component" value="Unassembled WGS sequence"/>
</dbReference>
<comment type="caution">
    <text evidence="2">The sequence shown here is derived from an EMBL/GenBank/DDBJ whole genome shotgun (WGS) entry which is preliminary data.</text>
</comment>
<dbReference type="AlphaFoldDB" id="A0ABD5SRD9"/>
<reference evidence="2 3" key="1">
    <citation type="journal article" date="2019" name="Int. J. Syst. Evol. Microbiol.">
        <title>The Global Catalogue of Microorganisms (GCM) 10K type strain sequencing project: providing services to taxonomists for standard genome sequencing and annotation.</title>
        <authorList>
            <consortium name="The Broad Institute Genomics Platform"/>
            <consortium name="The Broad Institute Genome Sequencing Center for Infectious Disease"/>
            <person name="Wu L."/>
            <person name="Ma J."/>
        </authorList>
    </citation>
    <scope>NUCLEOTIDE SEQUENCE [LARGE SCALE GENOMIC DNA]</scope>
    <source>
        <strain evidence="2 3">LMG 29247</strain>
    </source>
</reference>
<keyword evidence="3" id="KW-1185">Reference proteome</keyword>
<dbReference type="RefSeq" id="WP_273740068.1">
    <property type="nucleotide sequence ID" value="NZ_JAQIVI010000336.1"/>
</dbReference>
<dbReference type="EMBL" id="JBHSWV010000336">
    <property type="protein sequence ID" value="MFC6767144.1"/>
    <property type="molecule type" value="Genomic_DNA"/>
</dbReference>